<gene>
    <name evidence="1" type="ORF">SPELUC_LOCUS11038</name>
</gene>
<protein>
    <submittedName>
        <fullName evidence="1">12066_t:CDS:1</fullName>
    </submittedName>
</protein>
<comment type="caution">
    <text evidence="1">The sequence shown here is derived from an EMBL/GenBank/DDBJ whole genome shotgun (WGS) entry which is preliminary data.</text>
</comment>
<proteinExistence type="predicted"/>
<dbReference type="EMBL" id="CAJVPW010022149">
    <property type="protein sequence ID" value="CAG8696337.1"/>
    <property type="molecule type" value="Genomic_DNA"/>
</dbReference>
<feature type="non-terminal residue" evidence="1">
    <location>
        <position position="1"/>
    </location>
</feature>
<evidence type="ECO:0000313" key="1">
    <source>
        <dbReference type="EMBL" id="CAG8696337.1"/>
    </source>
</evidence>
<keyword evidence="2" id="KW-1185">Reference proteome</keyword>
<feature type="non-terminal residue" evidence="1">
    <location>
        <position position="136"/>
    </location>
</feature>
<evidence type="ECO:0000313" key="2">
    <source>
        <dbReference type="Proteomes" id="UP000789366"/>
    </source>
</evidence>
<accession>A0ACA9PAK6</accession>
<dbReference type="Proteomes" id="UP000789366">
    <property type="component" value="Unassembled WGS sequence"/>
</dbReference>
<name>A0ACA9PAK6_9GLOM</name>
<organism evidence="1 2">
    <name type="scientific">Cetraspora pellucida</name>
    <dbReference type="NCBI Taxonomy" id="1433469"/>
    <lineage>
        <taxon>Eukaryota</taxon>
        <taxon>Fungi</taxon>
        <taxon>Fungi incertae sedis</taxon>
        <taxon>Mucoromycota</taxon>
        <taxon>Glomeromycotina</taxon>
        <taxon>Glomeromycetes</taxon>
        <taxon>Diversisporales</taxon>
        <taxon>Gigasporaceae</taxon>
        <taxon>Cetraspora</taxon>
    </lineage>
</organism>
<sequence length="136" mass="15471">ETIHKTKLKEAHKKVLSSSNIINTTNNNNLQQSLSDKSSSSTESSNENWSSLINKQITSTTLPHRGFWSVPPMNESDYLADDDNNDTQQFFNTIEDNNNNNTQPFNAIEDNNNNIQQYSGKKIIEVDDNNDTQQYS</sequence>
<reference evidence="1" key="1">
    <citation type="submission" date="2021-06" db="EMBL/GenBank/DDBJ databases">
        <authorList>
            <person name="Kallberg Y."/>
            <person name="Tangrot J."/>
            <person name="Rosling A."/>
        </authorList>
    </citation>
    <scope>NUCLEOTIDE SEQUENCE</scope>
    <source>
        <strain evidence="1">28 12/20/2015</strain>
    </source>
</reference>